<feature type="transmembrane region" description="Helical" evidence="9">
    <location>
        <begin position="983"/>
        <end position="1008"/>
    </location>
</feature>
<dbReference type="CDD" id="cd13123">
    <property type="entry name" value="MATE_MurJ_like"/>
    <property type="match status" value="1"/>
</dbReference>
<feature type="compositionally biased region" description="Low complexity" evidence="8">
    <location>
        <begin position="617"/>
        <end position="628"/>
    </location>
</feature>
<name>A0ABS9IU17_9ACTN</name>
<dbReference type="InterPro" id="IPR011009">
    <property type="entry name" value="Kinase-like_dom_sf"/>
</dbReference>
<evidence type="ECO:0000256" key="9">
    <source>
        <dbReference type="SAM" id="Phobius"/>
    </source>
</evidence>
<keyword evidence="2" id="KW-1003">Cell membrane</keyword>
<reference evidence="10 11" key="1">
    <citation type="submission" date="2022-01" db="EMBL/GenBank/DDBJ databases">
        <authorList>
            <person name="Huang Y."/>
        </authorList>
    </citation>
    <scope>NUCLEOTIDE SEQUENCE [LARGE SCALE GENOMIC DNA]</scope>
    <source>
        <strain evidence="10 11">HY366</strain>
    </source>
</reference>
<feature type="transmembrane region" description="Helical" evidence="9">
    <location>
        <begin position="399"/>
        <end position="418"/>
    </location>
</feature>
<dbReference type="CDD" id="cd13973">
    <property type="entry name" value="PK_MviN-like"/>
    <property type="match status" value="1"/>
</dbReference>
<evidence type="ECO:0000256" key="1">
    <source>
        <dbReference type="ARBA" id="ARBA00004651"/>
    </source>
</evidence>
<dbReference type="Gene3D" id="1.10.510.10">
    <property type="entry name" value="Transferase(Phosphotransferase) domain 1"/>
    <property type="match status" value="1"/>
</dbReference>
<feature type="compositionally biased region" description="Polar residues" evidence="8">
    <location>
        <begin position="1021"/>
        <end position="1032"/>
    </location>
</feature>
<keyword evidence="7 9" id="KW-0472">Membrane</keyword>
<feature type="transmembrane region" description="Helical" evidence="9">
    <location>
        <begin position="247"/>
        <end position="272"/>
    </location>
</feature>
<dbReference type="Gene3D" id="3.30.200.20">
    <property type="entry name" value="Phosphorylase Kinase, domain 1"/>
    <property type="match status" value="1"/>
</dbReference>
<evidence type="ECO:0000256" key="3">
    <source>
        <dbReference type="ARBA" id="ARBA00022692"/>
    </source>
</evidence>
<evidence type="ECO:0000256" key="7">
    <source>
        <dbReference type="ARBA" id="ARBA00023136"/>
    </source>
</evidence>
<gene>
    <name evidence="10" type="primary">murJ</name>
    <name evidence="10" type="ORF">L5G33_11355</name>
</gene>
<evidence type="ECO:0000256" key="4">
    <source>
        <dbReference type="ARBA" id="ARBA00022960"/>
    </source>
</evidence>
<keyword evidence="5" id="KW-0573">Peptidoglycan synthesis</keyword>
<dbReference type="PANTHER" id="PTHR47019:SF1">
    <property type="entry name" value="LIPID II FLIPPASE MURJ"/>
    <property type="match status" value="1"/>
</dbReference>
<feature type="transmembrane region" description="Helical" evidence="9">
    <location>
        <begin position="430"/>
        <end position="452"/>
    </location>
</feature>
<feature type="transmembrane region" description="Helical" evidence="9">
    <location>
        <begin position="95"/>
        <end position="117"/>
    </location>
</feature>
<comment type="caution">
    <text evidence="10">The sequence shown here is derived from an EMBL/GenBank/DDBJ whole genome shotgun (WGS) entry which is preliminary data.</text>
</comment>
<dbReference type="PANTHER" id="PTHR47019">
    <property type="entry name" value="LIPID II FLIPPASE MURJ"/>
    <property type="match status" value="1"/>
</dbReference>
<keyword evidence="11" id="KW-1185">Reference proteome</keyword>
<protein>
    <submittedName>
        <fullName evidence="10">Murein biosynthesis integral membrane protein MurJ</fullName>
    </submittedName>
</protein>
<organism evidence="10 11">
    <name type="scientific">Gordonia liuliyuniae</name>
    <dbReference type="NCBI Taxonomy" id="2911517"/>
    <lineage>
        <taxon>Bacteria</taxon>
        <taxon>Bacillati</taxon>
        <taxon>Actinomycetota</taxon>
        <taxon>Actinomycetes</taxon>
        <taxon>Mycobacteriales</taxon>
        <taxon>Gordoniaceae</taxon>
        <taxon>Gordonia</taxon>
    </lineage>
</organism>
<feature type="region of interest" description="Disordered" evidence="8">
    <location>
        <begin position="617"/>
        <end position="676"/>
    </location>
</feature>
<feature type="transmembrane region" description="Helical" evidence="9">
    <location>
        <begin position="205"/>
        <end position="227"/>
    </location>
</feature>
<feature type="transmembrane region" description="Helical" evidence="9">
    <location>
        <begin position="505"/>
        <end position="525"/>
    </location>
</feature>
<dbReference type="PRINTS" id="PR01806">
    <property type="entry name" value="VIRFACTRMVIN"/>
</dbReference>
<dbReference type="NCBIfam" id="TIGR01695">
    <property type="entry name" value="murJ_mviN"/>
    <property type="match status" value="1"/>
</dbReference>
<dbReference type="InterPro" id="IPR004268">
    <property type="entry name" value="MurJ"/>
</dbReference>
<feature type="transmembrane region" description="Helical" evidence="9">
    <location>
        <begin position="66"/>
        <end position="83"/>
    </location>
</feature>
<evidence type="ECO:0000256" key="8">
    <source>
        <dbReference type="SAM" id="MobiDB-lite"/>
    </source>
</evidence>
<feature type="transmembrane region" description="Helical" evidence="9">
    <location>
        <begin position="367"/>
        <end position="387"/>
    </location>
</feature>
<feature type="transmembrane region" description="Helical" evidence="9">
    <location>
        <begin position="331"/>
        <end position="355"/>
    </location>
</feature>
<keyword evidence="6 9" id="KW-1133">Transmembrane helix</keyword>
<evidence type="ECO:0000313" key="11">
    <source>
        <dbReference type="Proteomes" id="UP001200110"/>
    </source>
</evidence>
<evidence type="ECO:0000256" key="6">
    <source>
        <dbReference type="ARBA" id="ARBA00022989"/>
    </source>
</evidence>
<dbReference type="Proteomes" id="UP001200110">
    <property type="component" value="Unassembled WGS sequence"/>
</dbReference>
<sequence length="1186" mass="125157">MTTEHKKAENPSDESVMRTGGSIAIGTLASRITGFIRTVLVLAMLGPALSSAFQAAYVLPGMISEVLLGAVLTAIVIPVLVRAEAEDADGGADFINRIFSLTLVVLGVATVVAIIAAPVLTTLNVGEGEVNRDVTTALAYLLLPEVLFYGLTALFIAILNMKGLFKPGAWAPVLNNVVQITTLVVFFLMPGEITLNPVQLSDPKLLVLGIGTTLGVVAQVAILRPYLRKVGVRLRWKWGIDARLRTFGNMAVAIIGYVLVLQVGLMVTYNIAAGASAGGISAYATHWQLLQLPYGVLGVTILTAIMPRMSRNAAADDTEAVVDDMSLATRLTIVALVPVVAFMTFFGPAIGVAIFNFGEFDADTASQVGSVLAWGAFTLIPYAMTLVQLRVFYAREDAWTPTLMVVGITAVKVLSSYLGPVMFDDPDMVVRWLSLSNGLGYLVGAIVGHLLLKKRLGGRAMKNVTRPALLTLAVSLVVAAAVWGISELTGFARMSTHAGKIGSLMYLVIAAVVALGVVYLLLVALKIPEMVSISNAVMRIVGRFIPRLAPPPIASDDEDARTMTVQFQRVSGEESFPYPGQVDVRRRFDRGTATWQEYSAFSGGAAGETSVIPVVRSRPPQAPQRRPGPSQPPLRPRGAPMTTSGSDDAAARPSTEPTRAMNPKAEQTQRGPRLVPGAAVAGGRYRLLEPQGGTRGLAFWRAKDIGLDREVGLTFVDPDQKFPPVNPGQRDPLQEGPQAVLHRTRRLGQLHTAGVARVLDVVRSASGGIVVTEWVPGSSLADVAATNPSPTGAARAVRALAAGAEAAHRAGTVLSIDHPDRIRVSTSGDAVLAFPAIMPDDDRRSDVRGLGAVLYALLLGRWTLDGETGKRLVTSAITSDPVGGMAVAEPDPADPSQPRVPRDAKPDIPFEISAVAARALEGDRGIRTAATVQHVLDQATVVDLQTDLLPRVLDAPAPVSVAPISRTRRERLMGEGDAGKKNTALLAGGGLFILFVIVAIIVAATNLFGSSDDDADMNSFLPGSSTSAPENTESADADADAEPIVARSVSLLDVSSQPPDSSANIGHLLTGEAPGWKSDVYRGSPDFAGLKDGLGLMFRLKSPGTVKSVTITTPTPGFNVELRTSTSRNPKSLDATTQVGSGTVDSKKATLNVESPAQAPFFVIWLTSLPQSGSGFQAIIDRVTLS</sequence>
<feature type="transmembrane region" description="Helical" evidence="9">
    <location>
        <begin position="173"/>
        <end position="193"/>
    </location>
</feature>
<evidence type="ECO:0000256" key="5">
    <source>
        <dbReference type="ARBA" id="ARBA00022984"/>
    </source>
</evidence>
<feature type="transmembrane region" description="Helical" evidence="9">
    <location>
        <begin position="464"/>
        <end position="485"/>
    </location>
</feature>
<feature type="region of interest" description="Disordered" evidence="8">
    <location>
        <begin position="1019"/>
        <end position="1040"/>
    </location>
</feature>
<proteinExistence type="predicted"/>
<dbReference type="EMBL" id="JAKKOR010000008">
    <property type="protein sequence ID" value="MCF8589058.1"/>
    <property type="molecule type" value="Genomic_DNA"/>
</dbReference>
<feature type="transmembrane region" description="Helical" evidence="9">
    <location>
        <begin position="137"/>
        <end position="161"/>
    </location>
</feature>
<keyword evidence="3 9" id="KW-0812">Transmembrane</keyword>
<feature type="transmembrane region" description="Helical" evidence="9">
    <location>
        <begin position="292"/>
        <end position="310"/>
    </location>
</feature>
<dbReference type="InterPro" id="IPR051050">
    <property type="entry name" value="Lipid_II_flippase_MurJ/MviN"/>
</dbReference>
<dbReference type="RefSeq" id="WP_236998298.1">
    <property type="nucleotide sequence ID" value="NZ_JAKKOR010000008.1"/>
</dbReference>
<evidence type="ECO:0000313" key="10">
    <source>
        <dbReference type="EMBL" id="MCF8589058.1"/>
    </source>
</evidence>
<dbReference type="SUPFAM" id="SSF56112">
    <property type="entry name" value="Protein kinase-like (PK-like)"/>
    <property type="match status" value="1"/>
</dbReference>
<comment type="subcellular location">
    <subcellularLocation>
        <location evidence="1">Cell membrane</location>
        <topology evidence="1">Multi-pass membrane protein</topology>
    </subcellularLocation>
</comment>
<accession>A0ABS9IU17</accession>
<keyword evidence="4" id="KW-0133">Cell shape</keyword>
<dbReference type="Pfam" id="PF03023">
    <property type="entry name" value="MurJ"/>
    <property type="match status" value="1"/>
</dbReference>
<evidence type="ECO:0000256" key="2">
    <source>
        <dbReference type="ARBA" id="ARBA00022475"/>
    </source>
</evidence>